<reference evidence="1 2" key="1">
    <citation type="submission" date="2020-09" db="EMBL/GenBank/DDBJ databases">
        <title>De no assembly of potato wild relative species, Solanum commersonii.</title>
        <authorList>
            <person name="Cho K."/>
        </authorList>
    </citation>
    <scope>NUCLEOTIDE SEQUENCE [LARGE SCALE GENOMIC DNA]</scope>
    <source>
        <strain evidence="1">LZ3.2</strain>
        <tissue evidence="1">Leaf</tissue>
    </source>
</reference>
<dbReference type="AlphaFoldDB" id="A0A9J5Y431"/>
<evidence type="ECO:0000313" key="1">
    <source>
        <dbReference type="EMBL" id="KAG5594738.1"/>
    </source>
</evidence>
<evidence type="ECO:0000313" key="2">
    <source>
        <dbReference type="Proteomes" id="UP000824120"/>
    </source>
</evidence>
<dbReference type="InterPro" id="IPR036691">
    <property type="entry name" value="Endo/exonu/phosph_ase_sf"/>
</dbReference>
<organism evidence="1 2">
    <name type="scientific">Solanum commersonii</name>
    <name type="common">Commerson's wild potato</name>
    <name type="synonym">Commerson's nightshade</name>
    <dbReference type="NCBI Taxonomy" id="4109"/>
    <lineage>
        <taxon>Eukaryota</taxon>
        <taxon>Viridiplantae</taxon>
        <taxon>Streptophyta</taxon>
        <taxon>Embryophyta</taxon>
        <taxon>Tracheophyta</taxon>
        <taxon>Spermatophyta</taxon>
        <taxon>Magnoliopsida</taxon>
        <taxon>eudicotyledons</taxon>
        <taxon>Gunneridae</taxon>
        <taxon>Pentapetalae</taxon>
        <taxon>asterids</taxon>
        <taxon>lamiids</taxon>
        <taxon>Solanales</taxon>
        <taxon>Solanaceae</taxon>
        <taxon>Solanoideae</taxon>
        <taxon>Solaneae</taxon>
        <taxon>Solanum</taxon>
    </lineage>
</organism>
<dbReference type="Gene3D" id="3.60.10.10">
    <property type="entry name" value="Endonuclease/exonuclease/phosphatase"/>
    <property type="match status" value="1"/>
</dbReference>
<protein>
    <recommendedName>
        <fullName evidence="3">Endonuclease/exonuclease/phosphatase domain-containing protein</fullName>
    </recommendedName>
</protein>
<evidence type="ECO:0008006" key="3">
    <source>
        <dbReference type="Google" id="ProtNLM"/>
    </source>
</evidence>
<dbReference type="SUPFAM" id="SSF56219">
    <property type="entry name" value="DNase I-like"/>
    <property type="match status" value="1"/>
</dbReference>
<name>A0A9J5Y431_SOLCO</name>
<sequence length="137" mass="16079">MYGYNTGDKRKELWTNLRDLAIGMTTSWLICGDFNTLLYPEDRLSSNPVQPTEIADFSNCLHDLSLNELCWKGDTWTNNLLLDFFNVWAEHSSFLSLVEKEWQKRKAIGHMKNIWIHLRSLKQKIAKLNQEEFKAVT</sequence>
<keyword evidence="2" id="KW-1185">Reference proteome</keyword>
<dbReference type="Proteomes" id="UP000824120">
    <property type="component" value="Chromosome 7"/>
</dbReference>
<accession>A0A9J5Y431</accession>
<dbReference type="EMBL" id="JACXVP010000007">
    <property type="protein sequence ID" value="KAG5594738.1"/>
    <property type="molecule type" value="Genomic_DNA"/>
</dbReference>
<dbReference type="OrthoDB" id="1259371at2759"/>
<proteinExistence type="predicted"/>
<comment type="caution">
    <text evidence="1">The sequence shown here is derived from an EMBL/GenBank/DDBJ whole genome shotgun (WGS) entry which is preliminary data.</text>
</comment>
<gene>
    <name evidence="1" type="ORF">H5410_035970</name>
</gene>